<evidence type="ECO:0000256" key="1">
    <source>
        <dbReference type="SAM" id="MobiDB-lite"/>
    </source>
</evidence>
<sequence>STIKIKRQKASLNISILKEDITSIKGVGVRVAEKLKMGHFNTIAGISSATAEHLSQINGIGNALAKKIIEGAKAIIDRKNLQDFTVGRNTSVEKEIDNTYNSQSSTLIDEPMSSPVIEPIKKIASDEQLKPWFDPKFKIKRPGGSISPEKKKQDTVPIDSMAANENSLEVEKIEYEEIEDYEDENDVIGDDQTNYETPKKKHNETESILVEKPIPKVETPQKKTIPDEKIDPQEKAVLLGRITKTLQDQGYHILKRVSTMKDLFANVDILALKNIYVNEVLEFIIFVPLKVSVLKGKVQISNEVIKYIPTSEKFKKKGSVFKKLIDSYFGNLEECHELIEKELERGTLLSSVNRCLKQDISLKTSLTKKGLFFSIGPQQFKMIVEPVLICQGEVGFLEKITPFAYLKDINLHILAEDKLTELLQFIERKYTLLEKHKIKETSLLPYYETYNQFLKRSKLFSIPFIGFAFGLFGILGLQLFQMLGLFLNIGYGLLGIYFITLLFFYMKFFKIKLEIQTDFKTPYFKRIPKLDETSLVLINEEFESELMSQFVYECVDKGTEIRIISNIEEDQITERFHTKQLEKIVKIDSNTRKKTKEPEPIEQEKNSNSFSFKYSSFLED</sequence>
<name>A0A0F9PIA8_9ZZZZ</name>
<feature type="compositionally biased region" description="Low complexity" evidence="1">
    <location>
        <begin position="606"/>
        <end position="620"/>
    </location>
</feature>
<dbReference type="SUPFAM" id="SSF47794">
    <property type="entry name" value="Rad51 N-terminal domain-like"/>
    <property type="match status" value="1"/>
</dbReference>
<feature type="compositionally biased region" description="Basic and acidic residues" evidence="1">
    <location>
        <begin position="591"/>
        <end position="605"/>
    </location>
</feature>
<evidence type="ECO:0000259" key="3">
    <source>
        <dbReference type="SMART" id="SM00278"/>
    </source>
</evidence>
<gene>
    <name evidence="4" type="ORF">LCGC14_1212250</name>
</gene>
<dbReference type="Gene3D" id="1.10.150.20">
    <property type="entry name" value="5' to 3' exonuclease, C-terminal subdomain"/>
    <property type="match status" value="1"/>
</dbReference>
<reference evidence="4" key="1">
    <citation type="journal article" date="2015" name="Nature">
        <title>Complex archaea that bridge the gap between prokaryotes and eukaryotes.</title>
        <authorList>
            <person name="Spang A."/>
            <person name="Saw J.H."/>
            <person name="Jorgensen S.L."/>
            <person name="Zaremba-Niedzwiedzka K."/>
            <person name="Martijn J."/>
            <person name="Lind A.E."/>
            <person name="van Eijk R."/>
            <person name="Schleper C."/>
            <person name="Guy L."/>
            <person name="Ettema T.J."/>
        </authorList>
    </citation>
    <scope>NUCLEOTIDE SEQUENCE</scope>
</reference>
<feature type="region of interest" description="Disordered" evidence="1">
    <location>
        <begin position="591"/>
        <end position="620"/>
    </location>
</feature>
<keyword evidence="2" id="KW-1133">Transmembrane helix</keyword>
<evidence type="ECO:0000313" key="4">
    <source>
        <dbReference type="EMBL" id="KKM93062.1"/>
    </source>
</evidence>
<feature type="domain" description="Helix-hairpin-helix DNA-binding motif class 1" evidence="3">
    <location>
        <begin position="52"/>
        <end position="71"/>
    </location>
</feature>
<proteinExistence type="predicted"/>
<dbReference type="AlphaFoldDB" id="A0A0F9PIA8"/>
<protein>
    <recommendedName>
        <fullName evidence="3">Helix-hairpin-helix DNA-binding motif class 1 domain-containing protein</fullName>
    </recommendedName>
</protein>
<dbReference type="GO" id="GO:0000166">
    <property type="term" value="F:nucleotide binding"/>
    <property type="evidence" value="ECO:0007669"/>
    <property type="project" value="InterPro"/>
</dbReference>
<keyword evidence="2" id="KW-0812">Transmembrane</keyword>
<dbReference type="EMBL" id="LAZR01006316">
    <property type="protein sequence ID" value="KKM93062.1"/>
    <property type="molecule type" value="Genomic_DNA"/>
</dbReference>
<dbReference type="Pfam" id="PF14520">
    <property type="entry name" value="HHH_5"/>
    <property type="match status" value="1"/>
</dbReference>
<dbReference type="GO" id="GO:0006281">
    <property type="term" value="P:DNA repair"/>
    <property type="evidence" value="ECO:0007669"/>
    <property type="project" value="InterPro"/>
</dbReference>
<feature type="non-terminal residue" evidence="4">
    <location>
        <position position="1"/>
    </location>
</feature>
<accession>A0A0F9PIA8</accession>
<dbReference type="InterPro" id="IPR003583">
    <property type="entry name" value="Hlx-hairpin-Hlx_DNA-bd_motif"/>
</dbReference>
<dbReference type="SMART" id="SM00278">
    <property type="entry name" value="HhH1"/>
    <property type="match status" value="2"/>
</dbReference>
<keyword evidence="2" id="KW-0472">Membrane</keyword>
<organism evidence="4">
    <name type="scientific">marine sediment metagenome</name>
    <dbReference type="NCBI Taxonomy" id="412755"/>
    <lineage>
        <taxon>unclassified sequences</taxon>
        <taxon>metagenomes</taxon>
        <taxon>ecological metagenomes</taxon>
    </lineage>
</organism>
<dbReference type="GO" id="GO:0003677">
    <property type="term" value="F:DNA binding"/>
    <property type="evidence" value="ECO:0007669"/>
    <property type="project" value="InterPro"/>
</dbReference>
<feature type="domain" description="Helix-hairpin-helix DNA-binding motif class 1" evidence="3">
    <location>
        <begin position="19"/>
        <end position="38"/>
    </location>
</feature>
<feature type="transmembrane region" description="Helical" evidence="2">
    <location>
        <begin position="486"/>
        <end position="506"/>
    </location>
</feature>
<evidence type="ECO:0000256" key="2">
    <source>
        <dbReference type="SAM" id="Phobius"/>
    </source>
</evidence>
<comment type="caution">
    <text evidence="4">The sequence shown here is derived from an EMBL/GenBank/DDBJ whole genome shotgun (WGS) entry which is preliminary data.</text>
</comment>
<dbReference type="InterPro" id="IPR010995">
    <property type="entry name" value="DNA_repair_Rad51/TF_NusA_a-hlx"/>
</dbReference>
<feature type="transmembrane region" description="Helical" evidence="2">
    <location>
        <begin position="459"/>
        <end position="480"/>
    </location>
</feature>